<keyword evidence="1" id="KW-0812">Transmembrane</keyword>
<name>A0A7Y9RVR7_9ACTN</name>
<proteinExistence type="predicted"/>
<evidence type="ECO:0008006" key="4">
    <source>
        <dbReference type="Google" id="ProtNLM"/>
    </source>
</evidence>
<comment type="caution">
    <text evidence="2">The sequence shown here is derived from an EMBL/GenBank/DDBJ whole genome shotgun (WGS) entry which is preliminary data.</text>
</comment>
<organism evidence="2 3">
    <name type="scientific">Nocardioides daedukensis</name>
    <dbReference type="NCBI Taxonomy" id="634462"/>
    <lineage>
        <taxon>Bacteria</taxon>
        <taxon>Bacillati</taxon>
        <taxon>Actinomycetota</taxon>
        <taxon>Actinomycetes</taxon>
        <taxon>Propionibacteriales</taxon>
        <taxon>Nocardioidaceae</taxon>
        <taxon>Nocardioides</taxon>
    </lineage>
</organism>
<dbReference type="RefSeq" id="WP_179500474.1">
    <property type="nucleotide sequence ID" value="NZ_JACCAA010000001.1"/>
</dbReference>
<protein>
    <recommendedName>
        <fullName evidence="4">DUF4235 domain-containing protein</fullName>
    </recommendedName>
</protein>
<accession>A0A7Y9RVR7</accession>
<dbReference type="Pfam" id="PF14019">
    <property type="entry name" value="DUF4235"/>
    <property type="match status" value="1"/>
</dbReference>
<gene>
    <name evidence="2" type="ORF">BJ980_000083</name>
</gene>
<keyword evidence="3" id="KW-1185">Reference proteome</keyword>
<keyword evidence="1" id="KW-1133">Transmembrane helix</keyword>
<dbReference type="InterPro" id="IPR025329">
    <property type="entry name" value="DUF4235"/>
</dbReference>
<feature type="transmembrane region" description="Helical" evidence="1">
    <location>
        <begin position="57"/>
        <end position="79"/>
    </location>
</feature>
<sequence>MTETKSSTSAKLLYRPFGLVTSMLAGLLASTIFKAVWKRAAHGEDADPPRPLESEYGLKEIVAAAVVQGAIFAVVRALTDRGGARAFERVTGDWPGN</sequence>
<feature type="transmembrane region" description="Helical" evidence="1">
    <location>
        <begin position="12"/>
        <end position="37"/>
    </location>
</feature>
<keyword evidence="1" id="KW-0472">Membrane</keyword>
<dbReference type="Proteomes" id="UP000540656">
    <property type="component" value="Unassembled WGS sequence"/>
</dbReference>
<evidence type="ECO:0000313" key="3">
    <source>
        <dbReference type="Proteomes" id="UP000540656"/>
    </source>
</evidence>
<evidence type="ECO:0000256" key="1">
    <source>
        <dbReference type="SAM" id="Phobius"/>
    </source>
</evidence>
<evidence type="ECO:0000313" key="2">
    <source>
        <dbReference type="EMBL" id="NYG57160.1"/>
    </source>
</evidence>
<reference evidence="2 3" key="1">
    <citation type="submission" date="2020-07" db="EMBL/GenBank/DDBJ databases">
        <title>Sequencing the genomes of 1000 actinobacteria strains.</title>
        <authorList>
            <person name="Klenk H.-P."/>
        </authorList>
    </citation>
    <scope>NUCLEOTIDE SEQUENCE [LARGE SCALE GENOMIC DNA]</scope>
    <source>
        <strain evidence="2 3">DSM 23819</strain>
    </source>
</reference>
<dbReference type="EMBL" id="JACCAA010000001">
    <property type="protein sequence ID" value="NYG57160.1"/>
    <property type="molecule type" value="Genomic_DNA"/>
</dbReference>
<dbReference type="AlphaFoldDB" id="A0A7Y9RVR7"/>